<dbReference type="PANTHER" id="PTHR23132:SF23">
    <property type="entry name" value="D-ALANINE--D-ALANINE LIGASE B"/>
    <property type="match status" value="1"/>
</dbReference>
<comment type="pathway">
    <text evidence="14">Cell wall biogenesis; peptidoglycan biosynthesis.</text>
</comment>
<evidence type="ECO:0000256" key="1">
    <source>
        <dbReference type="ARBA" id="ARBA00001936"/>
    </source>
</evidence>
<keyword evidence="11 14" id="KW-0573">Peptidoglycan synthesis</keyword>
<dbReference type="PANTHER" id="PTHR23132">
    <property type="entry name" value="D-ALANINE--D-ALANINE LIGASE"/>
    <property type="match status" value="1"/>
</dbReference>
<evidence type="ECO:0000256" key="15">
    <source>
        <dbReference type="PIRSR" id="PIRSR039102-1"/>
    </source>
</evidence>
<feature type="binding site" evidence="16">
    <location>
        <position position="248"/>
    </location>
    <ligand>
        <name>Mg(2+)</name>
        <dbReference type="ChEBI" id="CHEBI:18420"/>
        <label>1</label>
    </ligand>
</feature>
<keyword evidence="9 16" id="KW-0460">Magnesium</keyword>
<dbReference type="InterPro" id="IPR011127">
    <property type="entry name" value="Dala_Dala_lig_N"/>
</dbReference>
<dbReference type="PROSITE" id="PS00843">
    <property type="entry name" value="DALA_DALA_LIGASE_1"/>
    <property type="match status" value="1"/>
</dbReference>
<feature type="binding site" evidence="16">
    <location>
        <position position="260"/>
    </location>
    <ligand>
        <name>Mg(2+)</name>
        <dbReference type="ChEBI" id="CHEBI:18420"/>
        <label>2</label>
    </ligand>
</feature>
<dbReference type="GO" id="GO:0005737">
    <property type="term" value="C:cytoplasm"/>
    <property type="evidence" value="ECO:0007669"/>
    <property type="project" value="UniProtKB-SubCell"/>
</dbReference>
<dbReference type="InterPro" id="IPR016185">
    <property type="entry name" value="PreATP-grasp_dom_sf"/>
</dbReference>
<keyword evidence="7 17" id="KW-0547">Nucleotide-binding</keyword>
<comment type="cofactor">
    <cofactor evidence="1">
        <name>Mn(2+)</name>
        <dbReference type="ChEBI" id="CHEBI:29035"/>
    </cofactor>
</comment>
<name>A0A268F0U0_9BACL</name>
<feature type="active site" evidence="15">
    <location>
        <position position="13"/>
    </location>
</feature>
<feature type="active site" evidence="15">
    <location>
        <position position="142"/>
    </location>
</feature>
<keyword evidence="10 14" id="KW-0133">Cell shape</keyword>
<gene>
    <name evidence="14" type="primary">ddl</name>
    <name evidence="19" type="ORF">CHH67_05215</name>
</gene>
<evidence type="ECO:0000256" key="2">
    <source>
        <dbReference type="ARBA" id="ARBA00004496"/>
    </source>
</evidence>
<comment type="similarity">
    <text evidence="3 14">Belongs to the D-alanine--D-alanine ligase family.</text>
</comment>
<evidence type="ECO:0000256" key="17">
    <source>
        <dbReference type="PROSITE-ProRule" id="PRU00409"/>
    </source>
</evidence>
<evidence type="ECO:0000256" key="10">
    <source>
        <dbReference type="ARBA" id="ARBA00022960"/>
    </source>
</evidence>
<dbReference type="EMBL" id="NPBY01000014">
    <property type="protein sequence ID" value="PAD78996.1"/>
    <property type="molecule type" value="Genomic_DNA"/>
</dbReference>
<dbReference type="GO" id="GO:0046872">
    <property type="term" value="F:metal ion binding"/>
    <property type="evidence" value="ECO:0007669"/>
    <property type="project" value="UniProtKB-KW"/>
</dbReference>
<dbReference type="Pfam" id="PF01820">
    <property type="entry name" value="Dala_Dala_lig_N"/>
    <property type="match status" value="2"/>
</dbReference>
<keyword evidence="13 14" id="KW-0961">Cell wall biogenesis/degradation</keyword>
<dbReference type="FunFam" id="3.40.50.20:FF:000031">
    <property type="entry name" value="D-alanine--D-alanine ligase"/>
    <property type="match status" value="1"/>
</dbReference>
<dbReference type="GO" id="GO:0071555">
    <property type="term" value="P:cell wall organization"/>
    <property type="evidence" value="ECO:0007669"/>
    <property type="project" value="UniProtKB-KW"/>
</dbReference>
<comment type="caution">
    <text evidence="19">The sequence shown here is derived from an EMBL/GenBank/DDBJ whole genome shotgun (WGS) entry which is preliminary data.</text>
</comment>
<dbReference type="Proteomes" id="UP000215596">
    <property type="component" value="Unassembled WGS sequence"/>
</dbReference>
<evidence type="ECO:0000256" key="9">
    <source>
        <dbReference type="ARBA" id="ARBA00022842"/>
    </source>
</evidence>
<dbReference type="GO" id="GO:0005524">
    <property type="term" value="F:ATP binding"/>
    <property type="evidence" value="ECO:0007669"/>
    <property type="project" value="UniProtKB-UniRule"/>
</dbReference>
<dbReference type="Pfam" id="PF07478">
    <property type="entry name" value="Dala_Dala_lig_C"/>
    <property type="match status" value="1"/>
</dbReference>
<dbReference type="UniPathway" id="UPA00219"/>
<dbReference type="SUPFAM" id="SSF52440">
    <property type="entry name" value="PreATP-grasp domain"/>
    <property type="match status" value="1"/>
</dbReference>
<dbReference type="PROSITE" id="PS00844">
    <property type="entry name" value="DALA_DALA_LIGASE_2"/>
    <property type="match status" value="1"/>
</dbReference>
<reference evidence="19 20" key="1">
    <citation type="submission" date="2017-07" db="EMBL/GenBank/DDBJ databases">
        <title>Isolation and whole genome analysis of endospore-forming bacteria from heroin.</title>
        <authorList>
            <person name="Kalinowski J."/>
            <person name="Ahrens B."/>
            <person name="Al-Dilaimi A."/>
            <person name="Winkler A."/>
            <person name="Wibberg D."/>
            <person name="Schleenbecker U."/>
            <person name="Ruckert C."/>
            <person name="Wolfel R."/>
            <person name="Grass G."/>
        </authorList>
    </citation>
    <scope>NUCLEOTIDE SEQUENCE [LARGE SCALE GENOMIC DNA]</scope>
    <source>
        <strain evidence="19 20">7537-G1</strain>
    </source>
</reference>
<evidence type="ECO:0000256" key="6">
    <source>
        <dbReference type="ARBA" id="ARBA00022723"/>
    </source>
</evidence>
<dbReference type="Gene3D" id="3.30.470.20">
    <property type="entry name" value="ATP-grasp fold, B domain"/>
    <property type="match status" value="1"/>
</dbReference>
<dbReference type="InterPro" id="IPR011095">
    <property type="entry name" value="Dala_Dala_lig_C"/>
</dbReference>
<evidence type="ECO:0000256" key="7">
    <source>
        <dbReference type="ARBA" id="ARBA00022741"/>
    </source>
</evidence>
<dbReference type="PIRSF" id="PIRSF039102">
    <property type="entry name" value="Ddl/VanB"/>
    <property type="match status" value="1"/>
</dbReference>
<evidence type="ECO:0000256" key="5">
    <source>
        <dbReference type="ARBA" id="ARBA00022598"/>
    </source>
</evidence>
<proteinExistence type="inferred from homology"/>
<dbReference type="PROSITE" id="PS50975">
    <property type="entry name" value="ATP_GRASP"/>
    <property type="match status" value="1"/>
</dbReference>
<dbReference type="RefSeq" id="WP_095263944.1">
    <property type="nucleotide sequence ID" value="NZ_NPBY01000014.1"/>
</dbReference>
<sequence length="309" mass="33648">MKVGVVMGGVSSEREVSLLTGKEMMAHLDPGRYEVRAIEISHKSDLIEKAAEIDMALLALHGSYGEDGTVQGTLETMGIPYTGSGVLASSICMDKDVSKRLIRSEELPTPDWVTVSGLADLEGADVQRLGFPIVVKPNRGGSSIGIRIVHSADDLTSAVKEALEWDRTIMLERYIDGQEITCSILNGELLPVLSIKPHADFFDYKSKYEEGEAEETVAVLPAPVREQVEAAALQCYHALKCSVYARVDMMLKDDNLYILEVNTLPGLTKNSLLPKSAAAAGISFSRLLDIIIESSLRERLGEEGKGPWI</sequence>
<evidence type="ECO:0000256" key="14">
    <source>
        <dbReference type="HAMAP-Rule" id="MF_00047"/>
    </source>
</evidence>
<comment type="subcellular location">
    <subcellularLocation>
        <location evidence="2 14">Cytoplasm</location>
    </subcellularLocation>
</comment>
<dbReference type="NCBIfam" id="TIGR01205">
    <property type="entry name" value="D_ala_D_alaTIGR"/>
    <property type="match status" value="1"/>
</dbReference>
<dbReference type="OrthoDB" id="9813261at2"/>
<feature type="active site" evidence="15">
    <location>
        <position position="271"/>
    </location>
</feature>
<dbReference type="HAMAP" id="MF_00047">
    <property type="entry name" value="Dala_Dala_lig"/>
    <property type="match status" value="1"/>
</dbReference>
<dbReference type="SUPFAM" id="SSF56059">
    <property type="entry name" value="Glutathione synthetase ATP-binding domain-like"/>
    <property type="match status" value="1"/>
</dbReference>
<comment type="function">
    <text evidence="14">Cell wall formation.</text>
</comment>
<dbReference type="AlphaFoldDB" id="A0A268F0U0"/>
<dbReference type="Gene3D" id="3.30.1490.20">
    <property type="entry name" value="ATP-grasp fold, A domain"/>
    <property type="match status" value="1"/>
</dbReference>
<feature type="domain" description="ATP-grasp" evidence="18">
    <location>
        <begin position="99"/>
        <end position="293"/>
    </location>
</feature>
<evidence type="ECO:0000256" key="8">
    <source>
        <dbReference type="ARBA" id="ARBA00022840"/>
    </source>
</evidence>
<dbReference type="InterPro" id="IPR000291">
    <property type="entry name" value="D-Ala_lig_Van_CS"/>
</dbReference>
<dbReference type="NCBIfam" id="NF002378">
    <property type="entry name" value="PRK01372.1"/>
    <property type="match status" value="1"/>
</dbReference>
<comment type="catalytic activity">
    <reaction evidence="14">
        <text>2 D-alanine + ATP = D-alanyl-D-alanine + ADP + phosphate + H(+)</text>
        <dbReference type="Rhea" id="RHEA:11224"/>
        <dbReference type="ChEBI" id="CHEBI:15378"/>
        <dbReference type="ChEBI" id="CHEBI:30616"/>
        <dbReference type="ChEBI" id="CHEBI:43474"/>
        <dbReference type="ChEBI" id="CHEBI:57416"/>
        <dbReference type="ChEBI" id="CHEBI:57822"/>
        <dbReference type="ChEBI" id="CHEBI:456216"/>
        <dbReference type="EC" id="6.3.2.4"/>
    </reaction>
</comment>
<dbReference type="InterPro" id="IPR011761">
    <property type="entry name" value="ATP-grasp"/>
</dbReference>
<keyword evidence="5 14" id="KW-0436">Ligase</keyword>
<dbReference type="InterPro" id="IPR005905">
    <property type="entry name" value="D_ala_D_ala"/>
</dbReference>
<dbReference type="GO" id="GO:0008716">
    <property type="term" value="F:D-alanine-D-alanine ligase activity"/>
    <property type="evidence" value="ECO:0007669"/>
    <property type="project" value="UniProtKB-UniRule"/>
</dbReference>
<dbReference type="EC" id="6.3.2.4" evidence="14"/>
<feature type="binding site" evidence="16">
    <location>
        <position position="260"/>
    </location>
    <ligand>
        <name>Mg(2+)</name>
        <dbReference type="ChEBI" id="CHEBI:18420"/>
        <label>1</label>
    </ligand>
</feature>
<keyword evidence="6 16" id="KW-0479">Metal-binding</keyword>
<keyword evidence="12 16" id="KW-0464">Manganese</keyword>
<evidence type="ECO:0000313" key="19">
    <source>
        <dbReference type="EMBL" id="PAD78996.1"/>
    </source>
</evidence>
<evidence type="ECO:0000256" key="12">
    <source>
        <dbReference type="ARBA" id="ARBA00023211"/>
    </source>
</evidence>
<keyword evidence="4 14" id="KW-0963">Cytoplasm</keyword>
<feature type="binding site" evidence="16">
    <location>
        <position position="262"/>
    </location>
    <ligand>
        <name>Mg(2+)</name>
        <dbReference type="ChEBI" id="CHEBI:18420"/>
        <label>2</label>
    </ligand>
</feature>
<organism evidence="19 20">
    <name type="scientific">Paenibacillus campinasensis</name>
    <dbReference type="NCBI Taxonomy" id="66347"/>
    <lineage>
        <taxon>Bacteria</taxon>
        <taxon>Bacillati</taxon>
        <taxon>Bacillota</taxon>
        <taxon>Bacilli</taxon>
        <taxon>Bacillales</taxon>
        <taxon>Paenibacillaceae</taxon>
        <taxon>Paenibacillus</taxon>
    </lineage>
</organism>
<dbReference type="InterPro" id="IPR013815">
    <property type="entry name" value="ATP_grasp_subdomain_1"/>
</dbReference>
<dbReference type="GO" id="GO:0008360">
    <property type="term" value="P:regulation of cell shape"/>
    <property type="evidence" value="ECO:0007669"/>
    <property type="project" value="UniProtKB-KW"/>
</dbReference>
<comment type="cofactor">
    <cofactor evidence="16">
        <name>Mg(2+)</name>
        <dbReference type="ChEBI" id="CHEBI:18420"/>
    </cofactor>
    <cofactor evidence="16">
        <name>Mn(2+)</name>
        <dbReference type="ChEBI" id="CHEBI:29035"/>
    </cofactor>
    <text evidence="16">Binds 2 magnesium or manganese ions per subunit.</text>
</comment>
<protein>
    <recommendedName>
        <fullName evidence="14">D-alanine--D-alanine ligase</fullName>
        <ecNumber evidence="14">6.3.2.4</ecNumber>
    </recommendedName>
    <alternativeName>
        <fullName evidence="14">D-Ala-D-Ala ligase</fullName>
    </alternativeName>
    <alternativeName>
        <fullName evidence="14">D-alanylalanine synthetase</fullName>
    </alternativeName>
</protein>
<evidence type="ECO:0000256" key="13">
    <source>
        <dbReference type="ARBA" id="ARBA00023316"/>
    </source>
</evidence>
<evidence type="ECO:0000256" key="11">
    <source>
        <dbReference type="ARBA" id="ARBA00022984"/>
    </source>
</evidence>
<dbReference type="GO" id="GO:0009252">
    <property type="term" value="P:peptidoglycan biosynthetic process"/>
    <property type="evidence" value="ECO:0007669"/>
    <property type="project" value="UniProtKB-UniRule"/>
</dbReference>
<dbReference type="SMART" id="SM01209">
    <property type="entry name" value="GARS_A"/>
    <property type="match status" value="1"/>
</dbReference>
<dbReference type="Gene3D" id="3.40.50.20">
    <property type="match status" value="1"/>
</dbReference>
<keyword evidence="8 17" id="KW-0067">ATP-binding</keyword>
<evidence type="ECO:0000256" key="3">
    <source>
        <dbReference type="ARBA" id="ARBA00010871"/>
    </source>
</evidence>
<evidence type="ECO:0000259" key="18">
    <source>
        <dbReference type="PROSITE" id="PS50975"/>
    </source>
</evidence>
<evidence type="ECO:0000313" key="20">
    <source>
        <dbReference type="Proteomes" id="UP000215596"/>
    </source>
</evidence>
<accession>A0A268F0U0</accession>
<evidence type="ECO:0000256" key="4">
    <source>
        <dbReference type="ARBA" id="ARBA00022490"/>
    </source>
</evidence>
<evidence type="ECO:0000256" key="16">
    <source>
        <dbReference type="PIRSR" id="PIRSR039102-3"/>
    </source>
</evidence>